<feature type="region of interest" description="Disordered" evidence="1">
    <location>
        <begin position="432"/>
        <end position="498"/>
    </location>
</feature>
<feature type="compositionally biased region" description="Low complexity" evidence="1">
    <location>
        <begin position="470"/>
        <end position="488"/>
    </location>
</feature>
<feature type="region of interest" description="Disordered" evidence="1">
    <location>
        <begin position="1"/>
        <end position="24"/>
    </location>
</feature>
<comment type="caution">
    <text evidence="3">The sequence shown here is derived from an EMBL/GenBank/DDBJ whole genome shotgun (WGS) entry which is preliminary data.</text>
</comment>
<dbReference type="InterPro" id="IPR039931">
    <property type="entry name" value="EEIG1/2-like"/>
</dbReference>
<feature type="region of interest" description="Disordered" evidence="1">
    <location>
        <begin position="224"/>
        <end position="245"/>
    </location>
</feature>
<organism evidence="3 4">
    <name type="scientific">Hohenbuehelia grisea</name>
    <dbReference type="NCBI Taxonomy" id="104357"/>
    <lineage>
        <taxon>Eukaryota</taxon>
        <taxon>Fungi</taxon>
        <taxon>Dikarya</taxon>
        <taxon>Basidiomycota</taxon>
        <taxon>Agaricomycotina</taxon>
        <taxon>Agaricomycetes</taxon>
        <taxon>Agaricomycetidae</taxon>
        <taxon>Agaricales</taxon>
        <taxon>Pleurotineae</taxon>
        <taxon>Pleurotaceae</taxon>
        <taxon>Hohenbuehelia</taxon>
    </lineage>
</organism>
<dbReference type="EMBL" id="JASNQZ010000015">
    <property type="protein sequence ID" value="KAL0945897.1"/>
    <property type="molecule type" value="Genomic_DNA"/>
</dbReference>
<dbReference type="Pfam" id="PF10358">
    <property type="entry name" value="NT-C2"/>
    <property type="match status" value="1"/>
</dbReference>
<keyword evidence="4" id="KW-1185">Reference proteome</keyword>
<feature type="compositionally biased region" description="Pro residues" evidence="1">
    <location>
        <begin position="189"/>
        <end position="199"/>
    </location>
</feature>
<feature type="compositionally biased region" description="Low complexity" evidence="1">
    <location>
        <begin position="231"/>
        <end position="242"/>
    </location>
</feature>
<dbReference type="PANTHER" id="PTHR21456:SF1">
    <property type="entry name" value="C2 NT-TYPE DOMAIN-CONTAINING PROTEIN"/>
    <property type="match status" value="1"/>
</dbReference>
<evidence type="ECO:0000313" key="3">
    <source>
        <dbReference type="EMBL" id="KAL0945897.1"/>
    </source>
</evidence>
<feature type="compositionally biased region" description="Basic and acidic residues" evidence="1">
    <location>
        <begin position="567"/>
        <end position="578"/>
    </location>
</feature>
<feature type="compositionally biased region" description="Polar residues" evidence="1">
    <location>
        <begin position="456"/>
        <end position="467"/>
    </location>
</feature>
<evidence type="ECO:0000256" key="1">
    <source>
        <dbReference type="SAM" id="MobiDB-lite"/>
    </source>
</evidence>
<feature type="compositionally biased region" description="Low complexity" evidence="1">
    <location>
        <begin position="579"/>
        <end position="597"/>
    </location>
</feature>
<feature type="compositionally biased region" description="Polar residues" evidence="1">
    <location>
        <begin position="128"/>
        <end position="145"/>
    </location>
</feature>
<feature type="compositionally biased region" description="Low complexity" evidence="1">
    <location>
        <begin position="635"/>
        <end position="656"/>
    </location>
</feature>
<feature type="compositionally biased region" description="Low complexity" evidence="1">
    <location>
        <begin position="615"/>
        <end position="629"/>
    </location>
</feature>
<sequence>MDSHKLARRPPPTPLTGLTTNPNSACPSPATATALLPSDLTTPVPPTPTGLRAQLQHLLPRHAIFHVRLQIHDISSVPLIAGEFAVRWRFKNVHVVPGARAGGFLGLGGKKHHHNAHRQRSRSRPRNGPTNDNLAKDIGTTSEESPASGHGSPDSMSLDGHPPIPSLVISVNTPTSSPDSLSPSATTPAPTPLPSPSFPIPTAHSVPRIPTLAELTSLRISGLPTQPQHKAASTPSLAATTPIDGYSTPRGLTPYIPLRDHKVLWEHTVDIAVKMDVERDTHRLMASELKLEVMQRVLPNDPNAPHQPRLGVIRLNLAEYATPEAVTQHYLLQKSKTNATLRLTVALEQIGGDRSFIAPPLSRSGVLAGVRGVLDSEVLRMRPRLEGLDREARGIQRGLDSATLGSPGFPPVPSFPALGGLGLYSEFGGLGAPRSPDGSRSKSSLTIDVPSRSRSRQSQKATESQATMKLAPPLASRTPSSSSTYTTREGSRAGWGWSKHGKIRDETVSLDALMGLAYGPQATENLIEAIFNPVATSDPSKEGPFTYLVDSSPKRPPVIPQLSSRDVQPDHSVGEDSPSRSIGSSGSGVSPVILPSGETSRASSVRSRPHGQGDAASFYSTESSSASESLHSHQTHQSLASSHQSHQSQKSARSSLGIGLGQARPTPAADAVPPPEPPSPAEPSGRIKGWWKRIGGHPAPSIDPIVVSKPLPATPEPRTDPVAG</sequence>
<reference evidence="4" key="1">
    <citation type="submission" date="2024-06" db="EMBL/GenBank/DDBJ databases">
        <title>Multi-omics analyses provide insights into the biosynthesis of the anticancer antibiotic pleurotin in Hohenbuehelia grisea.</title>
        <authorList>
            <person name="Weaver J.A."/>
            <person name="Alberti F."/>
        </authorList>
    </citation>
    <scope>NUCLEOTIDE SEQUENCE [LARGE SCALE GENOMIC DNA]</scope>
    <source>
        <strain evidence="4">T-177</strain>
    </source>
</reference>
<protein>
    <recommendedName>
        <fullName evidence="2">C2 NT-type domain-containing protein</fullName>
    </recommendedName>
</protein>
<dbReference type="Proteomes" id="UP001556367">
    <property type="component" value="Unassembled WGS sequence"/>
</dbReference>
<feature type="region of interest" description="Disordered" evidence="1">
    <location>
        <begin position="535"/>
        <end position="724"/>
    </location>
</feature>
<accession>A0ABR3IRJ8</accession>
<dbReference type="PANTHER" id="PTHR21456">
    <property type="entry name" value="FAMILY WITH SEQUENCE SIMILARITY 102"/>
    <property type="match status" value="1"/>
</dbReference>
<name>A0ABR3IRJ8_9AGAR</name>
<dbReference type="PROSITE" id="PS51840">
    <property type="entry name" value="C2_NT"/>
    <property type="match status" value="1"/>
</dbReference>
<feature type="compositionally biased region" description="Pro residues" evidence="1">
    <location>
        <begin position="672"/>
        <end position="681"/>
    </location>
</feature>
<gene>
    <name evidence="3" type="ORF">HGRIS_012181</name>
</gene>
<feature type="compositionally biased region" description="Low complexity" evidence="1">
    <location>
        <begin position="173"/>
        <end position="188"/>
    </location>
</feature>
<evidence type="ECO:0000259" key="2">
    <source>
        <dbReference type="PROSITE" id="PS51840"/>
    </source>
</evidence>
<feature type="compositionally biased region" description="Basic residues" evidence="1">
    <location>
        <begin position="109"/>
        <end position="125"/>
    </location>
</feature>
<dbReference type="InterPro" id="IPR019448">
    <property type="entry name" value="NT-C2"/>
</dbReference>
<proteinExistence type="predicted"/>
<feature type="region of interest" description="Disordered" evidence="1">
    <location>
        <begin position="104"/>
        <end position="205"/>
    </location>
</feature>
<evidence type="ECO:0000313" key="4">
    <source>
        <dbReference type="Proteomes" id="UP001556367"/>
    </source>
</evidence>
<feature type="domain" description="C2 NT-type" evidence="2">
    <location>
        <begin position="55"/>
        <end position="349"/>
    </location>
</feature>